<proteinExistence type="inferred from homology"/>
<evidence type="ECO:0000313" key="5">
    <source>
        <dbReference type="Proteomes" id="UP001357223"/>
    </source>
</evidence>
<dbReference type="SUPFAM" id="SSF55347">
    <property type="entry name" value="Glyceraldehyde-3-phosphate dehydrogenase-like, C-terminal domain"/>
    <property type="match status" value="1"/>
</dbReference>
<name>A0ABZ2CCC5_9BACI</name>
<dbReference type="Pfam" id="PF02894">
    <property type="entry name" value="GFO_IDH_MocA_C"/>
    <property type="match status" value="1"/>
</dbReference>
<organism evidence="4 5">
    <name type="scientific">Niallia oryzisoli</name>
    <dbReference type="NCBI Taxonomy" id="1737571"/>
    <lineage>
        <taxon>Bacteria</taxon>
        <taxon>Bacillati</taxon>
        <taxon>Bacillota</taxon>
        <taxon>Bacilli</taxon>
        <taxon>Bacillales</taxon>
        <taxon>Bacillaceae</taxon>
        <taxon>Niallia</taxon>
    </lineage>
</organism>
<dbReference type="PANTHER" id="PTHR43377">
    <property type="entry name" value="BILIVERDIN REDUCTASE A"/>
    <property type="match status" value="1"/>
</dbReference>
<dbReference type="Pfam" id="PF01408">
    <property type="entry name" value="GFO_IDH_MocA"/>
    <property type="match status" value="1"/>
</dbReference>
<dbReference type="Proteomes" id="UP001357223">
    <property type="component" value="Chromosome"/>
</dbReference>
<evidence type="ECO:0000259" key="2">
    <source>
        <dbReference type="Pfam" id="PF01408"/>
    </source>
</evidence>
<gene>
    <name evidence="4" type="ORF">R4Z09_28830</name>
</gene>
<dbReference type="RefSeq" id="WP_338450093.1">
    <property type="nucleotide sequence ID" value="NZ_CP137640.1"/>
</dbReference>
<evidence type="ECO:0000256" key="1">
    <source>
        <dbReference type="ARBA" id="ARBA00010928"/>
    </source>
</evidence>
<dbReference type="InterPro" id="IPR004104">
    <property type="entry name" value="Gfo/Idh/MocA-like_OxRdtase_C"/>
</dbReference>
<dbReference type="InterPro" id="IPR051450">
    <property type="entry name" value="Gfo/Idh/MocA_Oxidoreductases"/>
</dbReference>
<dbReference type="SUPFAM" id="SSF51735">
    <property type="entry name" value="NAD(P)-binding Rossmann-fold domains"/>
    <property type="match status" value="1"/>
</dbReference>
<accession>A0ABZ2CCC5</accession>
<dbReference type="InterPro" id="IPR000683">
    <property type="entry name" value="Gfo/Idh/MocA-like_OxRdtase_N"/>
</dbReference>
<comment type="similarity">
    <text evidence="1">Belongs to the Gfo/Idh/MocA family.</text>
</comment>
<dbReference type="PANTHER" id="PTHR43377:SF1">
    <property type="entry name" value="BILIVERDIN REDUCTASE A"/>
    <property type="match status" value="1"/>
</dbReference>
<dbReference type="Gene3D" id="3.30.360.10">
    <property type="entry name" value="Dihydrodipicolinate Reductase, domain 2"/>
    <property type="match status" value="1"/>
</dbReference>
<dbReference type="EMBL" id="CP137640">
    <property type="protein sequence ID" value="WVX81163.1"/>
    <property type="molecule type" value="Genomic_DNA"/>
</dbReference>
<dbReference type="InterPro" id="IPR036291">
    <property type="entry name" value="NAD(P)-bd_dom_sf"/>
</dbReference>
<evidence type="ECO:0000259" key="3">
    <source>
        <dbReference type="Pfam" id="PF02894"/>
    </source>
</evidence>
<sequence length="343" mass="38322">MTVEKVKIAIIGLGRIARTHIDAIEHFPELCELTAVVDIKEDLAKSYGEEFNVPYYTSVEKCLEDPNVDAVVICLQHDLHEPISVQASNAGKHVLVEKVMATSVEEGLSMVEAAKNNNKKLMVAQSRRYFQAFHEARKHFHKIGKITNSLYNFTCFFDKDIAPQWWQSKEATGGLAYPMLGSHAIDITLWMLDDRDPVSVFASGVSNNPDFEGHDDITIIIGFNDGTQATCFLGTNNRYPKHEGHLIGKEGSIFWSQTGDHVGLIGTADTDLIVNGERIMTGESIPHNFAIQMKEFVDSIIEDREPLTSGEKIITQLRIIEAAQRSAVEKRVIMLEDSFTTVK</sequence>
<reference evidence="4 5" key="1">
    <citation type="submission" date="2023-10" db="EMBL/GenBank/DDBJ databases">
        <title>Niallia locisalis sp.nov. isolated from a salt pond sample.</title>
        <authorList>
            <person name="Li X.-J."/>
            <person name="Dong L."/>
        </authorList>
    </citation>
    <scope>NUCLEOTIDE SEQUENCE [LARGE SCALE GENOMIC DNA]</scope>
    <source>
        <strain evidence="4 5">DSM 29761</strain>
    </source>
</reference>
<dbReference type="Gene3D" id="3.40.50.720">
    <property type="entry name" value="NAD(P)-binding Rossmann-like Domain"/>
    <property type="match status" value="1"/>
</dbReference>
<feature type="domain" description="Gfo/Idh/MocA-like oxidoreductase C-terminal" evidence="3">
    <location>
        <begin position="141"/>
        <end position="335"/>
    </location>
</feature>
<keyword evidence="5" id="KW-1185">Reference proteome</keyword>
<evidence type="ECO:0000313" key="4">
    <source>
        <dbReference type="EMBL" id="WVX81163.1"/>
    </source>
</evidence>
<protein>
    <submittedName>
        <fullName evidence="4">Gfo/Idh/MocA family oxidoreductase</fullName>
    </submittedName>
</protein>
<feature type="domain" description="Gfo/Idh/MocA-like oxidoreductase N-terminal" evidence="2">
    <location>
        <begin position="6"/>
        <end position="124"/>
    </location>
</feature>